<comment type="similarity">
    <text evidence="2">Belongs to the peroxin-13 family.</text>
</comment>
<dbReference type="GeneID" id="113132228"/>
<accession>A0A3Q3LZG4</accession>
<dbReference type="STRING" id="205130.ENSMAMP00000015691"/>
<dbReference type="InterPro" id="IPR007223">
    <property type="entry name" value="Peroxin-13_N"/>
</dbReference>
<dbReference type="PANTHER" id="PTHR19332:SF1">
    <property type="entry name" value="PEROXISOMAL MEMBRANE PROTEIN PEX13"/>
    <property type="match status" value="1"/>
</dbReference>
<comment type="subcellular location">
    <subcellularLocation>
        <location evidence="1">Peroxisome membrane</location>
        <topology evidence="1">Multi-pass membrane protein</topology>
    </subcellularLocation>
</comment>
<dbReference type="PANTHER" id="PTHR19332">
    <property type="entry name" value="PEROXISOMAL MEMBRANE PROTEIN PEX13"/>
    <property type="match status" value="1"/>
</dbReference>
<dbReference type="FunFam" id="2.30.30.40:FF:000109">
    <property type="entry name" value="Peroxisomal biogenesis factor 13"/>
    <property type="match status" value="1"/>
</dbReference>
<dbReference type="AlphaFoldDB" id="A0A3Q3LZG4"/>
<dbReference type="InterPro" id="IPR036028">
    <property type="entry name" value="SH3-like_dom_sf"/>
</dbReference>
<dbReference type="PRINTS" id="PR00452">
    <property type="entry name" value="SH3DOMAIN"/>
</dbReference>
<keyword evidence="3 15" id="KW-0728">SH3 domain</keyword>
<organism evidence="18 19">
    <name type="scientific">Mastacembelus armatus</name>
    <name type="common">zig-zag eel</name>
    <dbReference type="NCBI Taxonomy" id="205130"/>
    <lineage>
        <taxon>Eukaryota</taxon>
        <taxon>Metazoa</taxon>
        <taxon>Chordata</taxon>
        <taxon>Craniata</taxon>
        <taxon>Vertebrata</taxon>
        <taxon>Euteleostomi</taxon>
        <taxon>Actinopterygii</taxon>
        <taxon>Neopterygii</taxon>
        <taxon>Teleostei</taxon>
        <taxon>Neoteleostei</taxon>
        <taxon>Acanthomorphata</taxon>
        <taxon>Anabantaria</taxon>
        <taxon>Synbranchiformes</taxon>
        <taxon>Mastacembelidae</taxon>
        <taxon>Mastacembelus</taxon>
    </lineage>
</organism>
<keyword evidence="6" id="KW-0653">Protein transport</keyword>
<dbReference type="Pfam" id="PF04088">
    <property type="entry name" value="Peroxin-13_N"/>
    <property type="match status" value="1"/>
</dbReference>
<evidence type="ECO:0000313" key="19">
    <source>
        <dbReference type="Proteomes" id="UP000261640"/>
    </source>
</evidence>
<dbReference type="GO" id="GO:1990429">
    <property type="term" value="C:peroxisomal importomer complex"/>
    <property type="evidence" value="ECO:0007669"/>
    <property type="project" value="TreeGrafter"/>
</dbReference>
<protein>
    <recommendedName>
        <fullName evidence="12">Peroxisomal membrane protein PEX13</fullName>
    </recommendedName>
    <alternativeName>
        <fullName evidence="11">Peroxin-13</fullName>
    </alternativeName>
</protein>
<dbReference type="InterPro" id="IPR035463">
    <property type="entry name" value="Pex13"/>
</dbReference>
<evidence type="ECO:0000256" key="9">
    <source>
        <dbReference type="ARBA" id="ARBA00023136"/>
    </source>
</evidence>
<evidence type="ECO:0000256" key="4">
    <source>
        <dbReference type="ARBA" id="ARBA00022448"/>
    </source>
</evidence>
<keyword evidence="4" id="KW-0813">Transport</keyword>
<dbReference type="GO" id="GO:0005778">
    <property type="term" value="C:peroxisomal membrane"/>
    <property type="evidence" value="ECO:0007669"/>
    <property type="project" value="UniProtKB-SubCell"/>
</dbReference>
<evidence type="ECO:0000256" key="10">
    <source>
        <dbReference type="ARBA" id="ARBA00023140"/>
    </source>
</evidence>
<dbReference type="Ensembl" id="ENSMAMT00000016120.2">
    <property type="protein sequence ID" value="ENSMAMP00000015691.1"/>
    <property type="gene ID" value="ENSMAMG00000010646.2"/>
</dbReference>
<evidence type="ECO:0000313" key="18">
    <source>
        <dbReference type="Ensembl" id="ENSMAMP00000015691.1"/>
    </source>
</evidence>
<dbReference type="PROSITE" id="PS50002">
    <property type="entry name" value="SH3"/>
    <property type="match status" value="1"/>
</dbReference>
<evidence type="ECO:0000256" key="5">
    <source>
        <dbReference type="ARBA" id="ARBA00022692"/>
    </source>
</evidence>
<evidence type="ECO:0000256" key="8">
    <source>
        <dbReference type="ARBA" id="ARBA00023010"/>
    </source>
</evidence>
<evidence type="ECO:0000256" key="12">
    <source>
        <dbReference type="ARBA" id="ARBA00034535"/>
    </source>
</evidence>
<evidence type="ECO:0000259" key="17">
    <source>
        <dbReference type="PROSITE" id="PS50002"/>
    </source>
</evidence>
<feature type="domain" description="SH3" evidence="17">
    <location>
        <begin position="264"/>
        <end position="328"/>
    </location>
</feature>
<evidence type="ECO:0000256" key="13">
    <source>
        <dbReference type="ARBA" id="ARBA00056165"/>
    </source>
</evidence>
<dbReference type="Pfam" id="PF14604">
    <property type="entry name" value="SH3_9"/>
    <property type="match status" value="1"/>
</dbReference>
<feature type="region of interest" description="Disordered" evidence="16">
    <location>
        <begin position="353"/>
        <end position="403"/>
    </location>
</feature>
<feature type="compositionally biased region" description="Polar residues" evidence="16">
    <location>
        <begin position="391"/>
        <end position="403"/>
    </location>
</feature>
<evidence type="ECO:0000256" key="1">
    <source>
        <dbReference type="ARBA" id="ARBA00004585"/>
    </source>
</evidence>
<reference evidence="18" key="2">
    <citation type="submission" date="2025-09" db="UniProtKB">
        <authorList>
            <consortium name="Ensembl"/>
        </authorList>
    </citation>
    <scope>IDENTIFICATION</scope>
</reference>
<dbReference type="SUPFAM" id="SSF50044">
    <property type="entry name" value="SH3-domain"/>
    <property type="match status" value="1"/>
</dbReference>
<dbReference type="SMART" id="SM00326">
    <property type="entry name" value="SH3"/>
    <property type="match status" value="1"/>
</dbReference>
<keyword evidence="19" id="KW-1185">Reference proteome</keyword>
<evidence type="ECO:0000256" key="11">
    <source>
        <dbReference type="ARBA" id="ARBA00029693"/>
    </source>
</evidence>
<sequence>MDSQPPPKPWERRIPGAVAAPVNYRYADFLPGTGSSTAAGPPVLSRMVPPVPPRPIQQSYRPSYSSFNSSYSPYGSSFYSGYSPYNYGGYGVGGHNYFSHSEDIAPSRFVQQAEESSRGAFQSIESIVQAFASVSMMLDATFSAVYNSFRAVLDVANHFTRLRAHLTRVLSAFALVRTLRYLYRRLQRLLGRNSDAEVEDLWADSTSDALATSASRGTEYQTAKSWPIFLFFAVVLGGPYFIWKLISSATSSGETGTNWASGEDDHVVARAVYDFSAATEEEISLRAGDMLKLAPKQQQPRVRGWLLASLDGQTTGLVPANYVKILGKRRGRKHTEMGSADQVQQGNISVTHLQPHPAQGLTPGLSSASALDSSEGQLESVYRETEDPLSPGTSNIQPEKTDL</sequence>
<comment type="subunit">
    <text evidence="14">Interacts (via SH3 domain) with PEX14 (via SH3-binding motif); forming the PEX13-PEX14 docking complex. Interacts with PEX19.</text>
</comment>
<evidence type="ECO:0000256" key="6">
    <source>
        <dbReference type="ARBA" id="ARBA00022927"/>
    </source>
</evidence>
<dbReference type="OrthoDB" id="10037838at2759"/>
<dbReference type="CDD" id="cd11864">
    <property type="entry name" value="SH3_PEX13_eumet"/>
    <property type="match status" value="1"/>
</dbReference>
<dbReference type="GO" id="GO:0016560">
    <property type="term" value="P:protein import into peroxisome matrix, docking"/>
    <property type="evidence" value="ECO:0007669"/>
    <property type="project" value="InterPro"/>
</dbReference>
<reference evidence="18" key="1">
    <citation type="submission" date="2025-08" db="UniProtKB">
        <authorList>
            <consortium name="Ensembl"/>
        </authorList>
    </citation>
    <scope>IDENTIFICATION</scope>
</reference>
<evidence type="ECO:0000256" key="3">
    <source>
        <dbReference type="ARBA" id="ARBA00022443"/>
    </source>
</evidence>
<dbReference type="InParanoid" id="A0A3Q3LZG4"/>
<keyword evidence="7" id="KW-1133">Transmembrane helix</keyword>
<dbReference type="InterPro" id="IPR001452">
    <property type="entry name" value="SH3_domain"/>
</dbReference>
<feature type="compositionally biased region" description="Polar residues" evidence="16">
    <location>
        <begin position="364"/>
        <end position="377"/>
    </location>
</feature>
<evidence type="ECO:0000256" key="14">
    <source>
        <dbReference type="ARBA" id="ARBA00063917"/>
    </source>
</evidence>
<evidence type="ECO:0000256" key="16">
    <source>
        <dbReference type="SAM" id="MobiDB-lite"/>
    </source>
</evidence>
<keyword evidence="9" id="KW-0472">Membrane</keyword>
<name>A0A3Q3LZG4_9TELE</name>
<keyword evidence="8" id="KW-0811">Translocation</keyword>
<evidence type="ECO:0000256" key="15">
    <source>
        <dbReference type="PROSITE-ProRule" id="PRU00192"/>
    </source>
</evidence>
<dbReference type="Proteomes" id="UP000261640">
    <property type="component" value="Unplaced"/>
</dbReference>
<proteinExistence type="inferred from homology"/>
<keyword evidence="5" id="KW-0812">Transmembrane</keyword>
<evidence type="ECO:0000256" key="7">
    <source>
        <dbReference type="ARBA" id="ARBA00022989"/>
    </source>
</evidence>
<comment type="function">
    <text evidence="13">Component of the PEX13-PEX14 docking complex, a translocon channel that specifically mediates the import of peroxisomal cargo proteins bound to PEX5 receptor. The PEX13-PEX14 docking complex forms a large import pore which can be opened to a diameter of about 9 nm. Mechanistically, PEX5 receptor along with cargo proteins associates with the PEX14 subunit of the PEX13-PEX14 docking complex in the cytosol, leading to the insertion of the receptor into the organelle membrane with the concomitant translocation of the cargo into the peroxisome matrix. Involved in the import of PTS1- and PTS2-type containing proteins.</text>
</comment>
<dbReference type="FunCoup" id="A0A3Q3LZG4">
    <property type="interactions" value="759"/>
</dbReference>
<dbReference type="RefSeq" id="XP_026165985.1">
    <property type="nucleotide sequence ID" value="XM_026310200.1"/>
</dbReference>
<keyword evidence="10" id="KW-0576">Peroxisome</keyword>
<dbReference type="GeneTree" id="ENSGT00390000016883"/>
<evidence type="ECO:0000256" key="2">
    <source>
        <dbReference type="ARBA" id="ARBA00006033"/>
    </source>
</evidence>
<dbReference type="Gene3D" id="2.30.30.40">
    <property type="entry name" value="SH3 Domains"/>
    <property type="match status" value="1"/>
</dbReference>